<name>A0A9X1SS96_9ACTN</name>
<comment type="caution">
    <text evidence="2">The sequence shown here is derived from an EMBL/GenBank/DDBJ whole genome shotgun (WGS) entry which is preliminary data.</text>
</comment>
<keyword evidence="1" id="KW-0472">Membrane</keyword>
<keyword evidence="1" id="KW-1133">Transmembrane helix</keyword>
<evidence type="ECO:0000313" key="3">
    <source>
        <dbReference type="Proteomes" id="UP001138997"/>
    </source>
</evidence>
<organism evidence="2 3">
    <name type="scientific">Kineosporia babensis</name>
    <dbReference type="NCBI Taxonomy" id="499548"/>
    <lineage>
        <taxon>Bacteria</taxon>
        <taxon>Bacillati</taxon>
        <taxon>Actinomycetota</taxon>
        <taxon>Actinomycetes</taxon>
        <taxon>Kineosporiales</taxon>
        <taxon>Kineosporiaceae</taxon>
        <taxon>Kineosporia</taxon>
    </lineage>
</organism>
<dbReference type="AlphaFoldDB" id="A0A9X1SS96"/>
<feature type="transmembrane region" description="Helical" evidence="1">
    <location>
        <begin position="21"/>
        <end position="42"/>
    </location>
</feature>
<dbReference type="Proteomes" id="UP001138997">
    <property type="component" value="Unassembled WGS sequence"/>
</dbReference>
<gene>
    <name evidence="2" type="ORF">LR394_00555</name>
</gene>
<protein>
    <submittedName>
        <fullName evidence="2">Uncharacterized protein</fullName>
    </submittedName>
</protein>
<dbReference type="EMBL" id="JAJOMB010000001">
    <property type="protein sequence ID" value="MCD5309370.1"/>
    <property type="molecule type" value="Genomic_DNA"/>
</dbReference>
<proteinExistence type="predicted"/>
<evidence type="ECO:0000313" key="2">
    <source>
        <dbReference type="EMBL" id="MCD5309370.1"/>
    </source>
</evidence>
<sequence>MPEFDLDAVVRGGERRVYRRRAVLGGTASAAGAGLLLAAFFVGTSDAEPAVRPPADLVFVQKDTAVTVYDRGEPLARVTLDAAVVDSDGAGTVDVTVDSDAPFTLSSADFVWAGSALDLTPVESGQSYSVNGFERLRLTYADVSDGELAWVLPGESRPAAVWSVGGGNDPSEVKLDRVWYLQRDDEVVRFEGTEPQLSLAATLESSPGRAQIEVTAMERSVLRAEDFVWASGSAQHAPVLDEWRDLTLLPGEAKTAGLEFESVRDGFLLWAPGTEAETVGVWAGQGTQG</sequence>
<accession>A0A9X1SS96</accession>
<evidence type="ECO:0000256" key="1">
    <source>
        <dbReference type="SAM" id="Phobius"/>
    </source>
</evidence>
<dbReference type="RefSeq" id="WP_231438297.1">
    <property type="nucleotide sequence ID" value="NZ_JAJOMB010000001.1"/>
</dbReference>
<reference evidence="2" key="1">
    <citation type="submission" date="2021-11" db="EMBL/GenBank/DDBJ databases">
        <title>Streptomyces corallinus and Kineosporia corallina sp. nov., two new coral-derived marine actinobacteria.</title>
        <authorList>
            <person name="Buangrab K."/>
            <person name="Sutthacheep M."/>
            <person name="Yeemin T."/>
            <person name="Harunari E."/>
            <person name="Igarashi Y."/>
            <person name="Sripreechasak P."/>
            <person name="Kanchanasin P."/>
            <person name="Tanasupawat S."/>
            <person name="Phongsopitanun W."/>
        </authorList>
    </citation>
    <scope>NUCLEOTIDE SEQUENCE</scope>
    <source>
        <strain evidence="2">JCM 31032</strain>
    </source>
</reference>
<keyword evidence="3" id="KW-1185">Reference proteome</keyword>
<keyword evidence="1" id="KW-0812">Transmembrane</keyword>